<dbReference type="EMBL" id="BATA01000089">
    <property type="protein sequence ID" value="GAD53698.1"/>
    <property type="molecule type" value="Genomic_DNA"/>
</dbReference>
<proteinExistence type="predicted"/>
<sequence>MTSMSEPEVSEDEALLFLYLLEKVEADVERAFEEASESAFGDENGTFDEERWGASAGQVYTEASRRKLRQFVEHAHLDDVDDLNERLAAIRGPADAERVDEASDESAALEHALDGLIAAVDYAEDIGENELSRRIASCYQALGEAAPTDHWEDPPTCSVCGAANPMYFFGRVELPDPESDGAYEDTGERVDGHRVTRWTGDYVTYDYWECADCYESEKPKQ</sequence>
<evidence type="ECO:0000313" key="2">
    <source>
        <dbReference type="Proteomes" id="UP000016986"/>
    </source>
</evidence>
<evidence type="ECO:0000313" key="1">
    <source>
        <dbReference type="EMBL" id="GAD53698.1"/>
    </source>
</evidence>
<dbReference type="eggNOG" id="ENOG502N5F0">
    <property type="taxonomic scope" value="Archaea"/>
</dbReference>
<organism evidence="1 2">
    <name type="scientific">Halarchaeum acidiphilum MH1-52-1</name>
    <dbReference type="NCBI Taxonomy" id="1261545"/>
    <lineage>
        <taxon>Archaea</taxon>
        <taxon>Methanobacteriati</taxon>
        <taxon>Methanobacteriota</taxon>
        <taxon>Stenosarchaea group</taxon>
        <taxon>Halobacteria</taxon>
        <taxon>Halobacteriales</taxon>
        <taxon>Halobacteriaceae</taxon>
    </lineage>
</organism>
<name>U3AFY0_9EURY</name>
<dbReference type="Proteomes" id="UP000016986">
    <property type="component" value="Unassembled WGS sequence"/>
</dbReference>
<comment type="caution">
    <text evidence="1">The sequence shown here is derived from an EMBL/GenBank/DDBJ whole genome shotgun (WGS) entry which is preliminary data.</text>
</comment>
<accession>U3AFY0</accession>
<gene>
    <name evidence="1" type="ORF">MBEHAL_2458</name>
</gene>
<dbReference type="AlphaFoldDB" id="U3AFY0"/>
<keyword evidence="2" id="KW-1185">Reference proteome</keyword>
<reference evidence="1 2" key="1">
    <citation type="submission" date="2013-09" db="EMBL/GenBank/DDBJ databases">
        <title>Whole genome sequencing of Halarchaeum acidiphilum strain MH1-52-1.</title>
        <authorList>
            <person name="Shimane Y."/>
            <person name="Minegishi H."/>
            <person name="Nishi S."/>
            <person name="Echigo A."/>
            <person name="Shuto A."/>
            <person name="Konishi M."/>
            <person name="Ito T."/>
            <person name="Ohkuma M."/>
            <person name="Ohta Y."/>
            <person name="Nagano Y."/>
            <person name="Tsubouchi T."/>
            <person name="Mori K."/>
            <person name="Usui K."/>
            <person name="Kamekura M."/>
            <person name="Usami R."/>
            <person name="Takaki Y."/>
            <person name="Hatada Y."/>
        </authorList>
    </citation>
    <scope>NUCLEOTIDE SEQUENCE [LARGE SCALE GENOMIC DNA]</scope>
    <source>
        <strain evidence="1 2">JCM 16109</strain>
    </source>
</reference>
<protein>
    <submittedName>
        <fullName evidence="1">Uncharacterized protein</fullName>
    </submittedName>
</protein>